<dbReference type="PANTHER" id="PTHR12460:SF38">
    <property type="entry name" value="KINETOPLAST-ASSOCIATED PROTEIN-LIKE PROTEIN"/>
    <property type="match status" value="1"/>
</dbReference>
<dbReference type="PANTHER" id="PTHR12460">
    <property type="entry name" value="CYCLIN-DEPENDENT KINASE INHIBITOR-RELATED PROTEIN"/>
    <property type="match status" value="1"/>
</dbReference>
<dbReference type="Gene3D" id="1.10.530.10">
    <property type="match status" value="1"/>
</dbReference>
<keyword evidence="3" id="KW-0812">Transmembrane</keyword>
<gene>
    <name evidence="6" type="primary">24</name>
    <name evidence="6" type="ORF">PBI_PATRICKSTAR_24</name>
</gene>
<feature type="domain" description="Transglycosylase SLT" evidence="4">
    <location>
        <begin position="2435"/>
        <end position="2502"/>
    </location>
</feature>
<organism evidence="6 7">
    <name type="scientific">Gordonia phage PatrickStar</name>
    <dbReference type="NCBI Taxonomy" id="1838076"/>
    <lineage>
        <taxon>Viruses</taxon>
        <taxon>Duplodnaviria</taxon>
        <taxon>Heunggongvirae</taxon>
        <taxon>Uroviricota</taxon>
        <taxon>Caudoviricetes</taxon>
        <taxon>Orchidvirus</taxon>
        <taxon>Orchidvirus orchid</taxon>
    </lineage>
</organism>
<keyword evidence="1" id="KW-1188">Viral release from host cell</keyword>
<dbReference type="InterPro" id="IPR008258">
    <property type="entry name" value="Transglycosylase_SLT_dom_1"/>
</dbReference>
<name>A0A160DGU3_9CAUD</name>
<feature type="coiled-coil region" evidence="2">
    <location>
        <begin position="1112"/>
        <end position="1160"/>
    </location>
</feature>
<dbReference type="GO" id="GO:0098003">
    <property type="term" value="P:viral tail assembly"/>
    <property type="evidence" value="ECO:0007669"/>
    <property type="project" value="UniProtKB-KW"/>
</dbReference>
<dbReference type="EMBL" id="KU998252">
    <property type="protein sequence ID" value="ANA87258.1"/>
    <property type="molecule type" value="Genomic_DNA"/>
</dbReference>
<keyword evidence="1" id="KW-1245">Viral tail assembly</keyword>
<evidence type="ECO:0000256" key="1">
    <source>
        <dbReference type="ARBA" id="ARBA00022465"/>
    </source>
</evidence>
<reference evidence="6 7" key="1">
    <citation type="submission" date="2016-03" db="EMBL/GenBank/DDBJ databases">
        <authorList>
            <person name="Rimple P."/>
            <person name="Montgomery M.T."/>
            <person name="Guerrero C.A."/>
            <person name="Mavrich T.N."/>
            <person name="Pope W.H."/>
            <person name="Garlena R.A."/>
            <person name="Russell D.A."/>
            <person name="Jacobs-Sera D."/>
            <person name="Hendrix R.W."/>
            <person name="Hatfull G.F."/>
        </authorList>
    </citation>
    <scope>NUCLEOTIDE SEQUENCE [LARGE SCALE GENOMIC DNA]</scope>
</reference>
<dbReference type="Pfam" id="PF01464">
    <property type="entry name" value="SLT"/>
    <property type="match status" value="1"/>
</dbReference>
<proteinExistence type="predicted"/>
<dbReference type="SUPFAM" id="SSF53955">
    <property type="entry name" value="Lysozyme-like"/>
    <property type="match status" value="1"/>
</dbReference>
<feature type="transmembrane region" description="Helical" evidence="3">
    <location>
        <begin position="884"/>
        <end position="902"/>
    </location>
</feature>
<dbReference type="InterPro" id="IPR023346">
    <property type="entry name" value="Lysozyme-like_dom_sf"/>
</dbReference>
<evidence type="ECO:0000256" key="2">
    <source>
        <dbReference type="SAM" id="Coils"/>
    </source>
</evidence>
<dbReference type="InterPro" id="IPR010090">
    <property type="entry name" value="Phage_tape_meas"/>
</dbReference>
<evidence type="ECO:0000313" key="7">
    <source>
        <dbReference type="Proteomes" id="UP000229511"/>
    </source>
</evidence>
<keyword evidence="3" id="KW-1133">Transmembrane helix</keyword>
<feature type="domain" description="Phage tail tape measure protein" evidence="5">
    <location>
        <begin position="323"/>
        <end position="534"/>
    </location>
</feature>
<feature type="coiled-coil region" evidence="2">
    <location>
        <begin position="1362"/>
        <end position="1441"/>
    </location>
</feature>
<sequence>MTQAQLNILINVRAKQARDALNKLTGALRQLERATLIADTGLSTLVAKMSNLAVPASMASASLSNLSKSLASIGRSKAAKTLDTIGVNAAQAAASMLEAGVAAEILEKQLIGLNLAANSTAAAMRSLAGASAAMTGLGTAGAVAGAGAAAAAAGATKMAKSNKDATDSINKTRTAQSNLGKELVHSPAWRHYGERTRSTSKEIDLFRNKLGATERNVTNYTTKVGQTVPVVNNASRSTTHWGDNLSATGAKMTKFGSQMQWAGRQMALYFTAPMALAIGMGVKWQLDLEKQQTNLKKVYDAGLGDSINDANSKTAAQFRILTDELRKLSDQTGTSQEEITEMAAAWAQAGKSGQELLEFTKLTNQAMIVGDMTAEKSSEGMQALALQWGFTGKKSAEGISEIQGALQKFNLASNITQVSMEDLFDGMSRTGAQARDAGLSFDETTAILTALTRVTGTAATAGNGLKSISTNLRASSRSMPEVVEKVGLITNGLLDMDSAAYQSLSTMDKFRHISNISKKLNTQQLAELNFALFGKYQSSRGAQINKDLQDWAGNIVKVQDALESGTGKNSRSFKQWQEELTTYFESNPQKFKIASTAIKNSLMDIGVIALPYILSILQTIAKLAKAFTNLPEGVQQAALAFGVFVALAAPIAVLLGATNVLLGSMAKTLGWFGKTFTKAGRASKKGGADIGAAGATTAKSGNIITRTAAKVRSAVMGGIAAPFRAAAGAVRTGSAQTAAAAATGSRATSAAWAAGMGGIPGSTAAAGNAAAAAHAQAGRRMLNSTRGMTQAEIMAYYRRGMLTTAAIKEAGITQTAAVRTNGQLQLAAVQRNEAAMTAAVVRGNQARVAATAAGARSQAGAAAAGGAAAAAGAKNGAKKGMRGGGIAGTILTALLFIPPGMFKSWGTKIKNFFTTEGKGFQKILERLGMNSMKGFARGLSKILVRGGPIAAAFGVAAALVGNAMDEIKEIVAKIRGDKNIPMLAKPFVAIVRGIGAALSKLPQLVADVFNAVVRTIAKAAKAVYNFFSYINPFARHSPSLVENVQNGMAVVTGEFADASKKIQTDIRSAYGAISQFGRATSNLKVRATTIETEDRNKELNRADPSGGAARSYAALDAQAKRLESTMLSLNATALRQQRVIDGLENQVKQADAAIEGMQKGLTLLQKAADATGKALDAAKEKLDYYASAPIKGMRAMSDAIFENEMAQKRLRLEILKLEDAGESIDSLEDKFARLQGQIETLSGTRMELQSKGAGSDVLATYDKMIADLKSQQNAALEGPSTEVEKLNKQLDELGRKGERLDLENSLKFDPLTRQIEQLVNNEKELDFSTIVAGVTTYKSAVSGLTIANDFATAAVEAQQLAIDAATESRDALNSRLDVEKNKLDQVKSAYDATSTAVDDTRAAMDEITQAASTVNARLDEIEQAQKEAADAAKEHADAIDAAGDALGDMAEIDTELPEVDSAALENSLGNLFPDVSKKLEEFGTKIKNWFKGLPQKIVDELKELGPKIGTFLMGLPGEIAGALAFLLGYIIGLIGRGIVESTKLMLGGLKLFFYDIPKNIGEWLAGIDWESVRTNVVNFIKGLFTGESWAKAGEWLLDVGGDIIGGLFKGIGNVLLNVTTWIKENIVDRFINGIKEGFEIQSPSKVMARIGVDIILGLLNGIVEKAQDLWNWITGLAGTVREKLGNARDFLWQKGKDIIQGLKDAAVEKWNEFLDWVKGLPGQIKDKLGNLKNTLFEAGKDLIRGLIDGAGDLLKNIAQMFADKIPNKIIREGFKRAMGIASPSKVFTEFGTNIGEGLVIGMENQLADITSASNALSDAASAGIDNAAPLSIPAVQAAPAALPAAPAAPEAGAAPAAAGPDPAALAAQVTAATQAATLVWQGYYANLTVMQTEHNALELVAQNTHDLAKMAALVAYNTAELTTVTSQYTALLTAQQTYYTTFTGLSTTFRTTELNAQIAWYASQITEFNKFSANYQSALTTLLNASKDLFDTFRIDVTDIFQNLATSMQDTVNGPITDVFTSLAGMLDEAVTNFQTAVTNIQSAWLGIQEGTAAPVRFTIDRVYNNGLMGVWNNVAELIGANKMQQYPVNFATGGPVKGPGTETSDSIPARLSRNEYVLSADAVRRAGGVTNLNRFNFGKSTPQGMFGIGGNYKVQSTNGTVMKLATGGPTDPGSPTWKAFQRGHLFAKRISPGPYILGGSSGGSRNGGTDCSGFQSEVADVIMGGPGGSRKWATGSFPGGGGAQGNIVRIGNQIWAKGLGAGHSIGISVPHAAGTLSGIPGLPNVNIESGGGTGGGATYGGPATGANDSQFPTRYHLAITDGMFVAATAGGGASMMEILGSMVEPGLKKMIEDAKAFQGKGHAGTVPLKTAEAWDKGTRKKIEDEAKKLDAMGPGLGGGDISGVERWRPMVIAALKKQGFAGTKREQDAMLGQIWDESKGDPNAVNNWDINAQNGTPSRGLLQTIPSTFETWRDPSIPGGITDPWANMNAALRYYRDNYGNDLTTRWGRGKGGYDKGGWLPPTPDGFSTYYNHTGKPEAVLENSDWKAIYTAASKPAITPEIISTGFISAMKTLFGANTDQKIQDATAIATEVALEGENKKWNPLIIGAAEETAKAAATTTSAVTASGSKVAGAVDANSLISADQTKILTSMLGVLRAAQSAVPTVKYTPGSTDKETGKVTPENFEISNFTFSMFAPLIEAMGGLIENLPDAEPTYVDWAGTNRPVTDQMRQEKRLNDMANASKGMYMAFKTVAPSVLKHTAKIGSAIETLIAQDGAAWTAAIAGIAAGNPMAIAAAVALAFKAVFTLLPLILEAIVEIVPAIFKAIKMFITRFSPDSVYSYDSYDAANQAVNDNIDAIRKGASGPNFKVPEETIQNNTNQTTVLNIYGDISLPNVTNTSGAQNLANNLESLAG</sequence>
<evidence type="ECO:0000259" key="5">
    <source>
        <dbReference type="Pfam" id="PF10145"/>
    </source>
</evidence>
<feature type="transmembrane region" description="Helical" evidence="3">
    <location>
        <begin position="641"/>
        <end position="662"/>
    </location>
</feature>
<dbReference type="Pfam" id="PF10145">
    <property type="entry name" value="PhageMin_Tail"/>
    <property type="match status" value="1"/>
</dbReference>
<evidence type="ECO:0000313" key="6">
    <source>
        <dbReference type="EMBL" id="ANA87258.1"/>
    </source>
</evidence>
<keyword evidence="2" id="KW-0175">Coiled coil</keyword>
<keyword evidence="3" id="KW-0472">Membrane</keyword>
<dbReference type="Proteomes" id="UP000229511">
    <property type="component" value="Genome"/>
</dbReference>
<feature type="coiled-coil region" evidence="2">
    <location>
        <begin position="1217"/>
        <end position="1244"/>
    </location>
</feature>
<protein>
    <submittedName>
        <fullName evidence="6">Tape measure protein</fullName>
    </submittedName>
</protein>
<evidence type="ECO:0000259" key="4">
    <source>
        <dbReference type="Pfam" id="PF01464"/>
    </source>
</evidence>
<evidence type="ECO:0000256" key="3">
    <source>
        <dbReference type="SAM" id="Phobius"/>
    </source>
</evidence>
<dbReference type="NCBIfam" id="TIGR01760">
    <property type="entry name" value="tape_meas_TP901"/>
    <property type="match status" value="1"/>
</dbReference>
<accession>A0A160DGU3</accession>
<feature type="transmembrane region" description="Helical" evidence="3">
    <location>
        <begin position="2801"/>
        <end position="2825"/>
    </location>
</feature>